<sequence length="205" mass="20937">MSSNLPGQAPRPKHTLFGVVSFAGNLLTLSICLAILWLGLVTAAPGSAAALAARERLTVDGPPVSVRGLFADTGRNFGRLWVFGPLLAALGAGAWIALAFWLTVPAPAGLIMVTVTLVVAVVVSLLGLATPTAGLRVGRAGEVARQAAQIVALRPWRSIVALAAAAAAVVLSAQLPAVGLALLGAALTEIAFRAWGRRTESSPLR</sequence>
<gene>
    <name evidence="2" type="ORF">MRBLWS13_002782</name>
</gene>
<accession>A0AAU6SE22</accession>
<feature type="transmembrane region" description="Helical" evidence="1">
    <location>
        <begin position="177"/>
        <end position="195"/>
    </location>
</feature>
<name>A0AAU6SE22_9MICO</name>
<evidence type="ECO:0000313" key="2">
    <source>
        <dbReference type="EMBL" id="WZO35104.1"/>
    </source>
</evidence>
<feature type="transmembrane region" description="Helical" evidence="1">
    <location>
        <begin position="20"/>
        <end position="44"/>
    </location>
</feature>
<feature type="transmembrane region" description="Helical" evidence="1">
    <location>
        <begin position="151"/>
        <end position="171"/>
    </location>
</feature>
<dbReference type="EMBL" id="CP151632">
    <property type="protein sequence ID" value="WZO35104.1"/>
    <property type="molecule type" value="Genomic_DNA"/>
</dbReference>
<dbReference type="AlphaFoldDB" id="A0AAU6SE22"/>
<keyword evidence="1" id="KW-1133">Transmembrane helix</keyword>
<keyword evidence="1" id="KW-0472">Membrane</keyword>
<reference evidence="2" key="1">
    <citation type="submission" date="2024-04" db="EMBL/GenBank/DDBJ databases">
        <authorList>
            <person name="Roder T."/>
            <person name="Oberhansli S."/>
            <person name="Kreuzer M."/>
        </authorList>
    </citation>
    <scope>NUCLEOTIDE SEQUENCE</scope>
    <source>
        <strain evidence="2">LWS13-1.2</strain>
    </source>
</reference>
<feature type="transmembrane region" description="Helical" evidence="1">
    <location>
        <begin position="108"/>
        <end position="130"/>
    </location>
</feature>
<feature type="transmembrane region" description="Helical" evidence="1">
    <location>
        <begin position="80"/>
        <end position="102"/>
    </location>
</feature>
<dbReference type="RefSeq" id="WP_349425942.1">
    <property type="nucleotide sequence ID" value="NZ_CP151632.1"/>
</dbReference>
<organism evidence="2">
    <name type="scientific">Microbacterium sp. LWS13-1.2</name>
    <dbReference type="NCBI Taxonomy" id="3135264"/>
    <lineage>
        <taxon>Bacteria</taxon>
        <taxon>Bacillati</taxon>
        <taxon>Actinomycetota</taxon>
        <taxon>Actinomycetes</taxon>
        <taxon>Micrococcales</taxon>
        <taxon>Microbacteriaceae</taxon>
        <taxon>Microbacterium</taxon>
    </lineage>
</organism>
<evidence type="ECO:0008006" key="3">
    <source>
        <dbReference type="Google" id="ProtNLM"/>
    </source>
</evidence>
<proteinExistence type="predicted"/>
<protein>
    <recommendedName>
        <fullName evidence="3">Membrane protein YesL</fullName>
    </recommendedName>
</protein>
<keyword evidence="1" id="KW-0812">Transmembrane</keyword>
<evidence type="ECO:0000256" key="1">
    <source>
        <dbReference type="SAM" id="Phobius"/>
    </source>
</evidence>